<protein>
    <submittedName>
        <fullName evidence="1">Uncharacterized protein</fullName>
    </submittedName>
</protein>
<organism evidence="1">
    <name type="scientific">Schistosoma curassoni</name>
    <dbReference type="NCBI Taxonomy" id="6186"/>
    <lineage>
        <taxon>Eukaryota</taxon>
        <taxon>Metazoa</taxon>
        <taxon>Spiralia</taxon>
        <taxon>Lophotrochozoa</taxon>
        <taxon>Platyhelminthes</taxon>
        <taxon>Trematoda</taxon>
        <taxon>Digenea</taxon>
        <taxon>Strigeidida</taxon>
        <taxon>Schistosomatoidea</taxon>
        <taxon>Schistosomatidae</taxon>
        <taxon>Schistosoma</taxon>
    </lineage>
</organism>
<reference evidence="1" key="1">
    <citation type="submission" date="2016-06" db="UniProtKB">
        <authorList>
            <consortium name="WormBaseParasite"/>
        </authorList>
    </citation>
    <scope>IDENTIFICATION</scope>
</reference>
<evidence type="ECO:0000313" key="1">
    <source>
        <dbReference type="WBParaSite" id="SCUD_0000477601-mRNA-1"/>
    </source>
</evidence>
<name>A0A183JPY9_9TREM</name>
<dbReference type="AlphaFoldDB" id="A0A183JPY9"/>
<accession>A0A183JPY9</accession>
<sequence length="130" mass="14890">MTFIKINILDRNSSRCITVNKKQLCVNLPHCASFFVFRQYMLPIRLHERAAGPMIGNKHEMLVVCLIPPPERTGFSEDFSPRQSSPLCNSCYDLDRLKYISLGPLAGELLVSIHLDVPWRFPPTTMQIRS</sequence>
<proteinExistence type="predicted"/>
<dbReference type="WBParaSite" id="SCUD_0000477601-mRNA-1">
    <property type="protein sequence ID" value="SCUD_0000477601-mRNA-1"/>
    <property type="gene ID" value="SCUD_0000477601"/>
</dbReference>